<dbReference type="SUPFAM" id="SSF52540">
    <property type="entry name" value="P-loop containing nucleoside triphosphate hydrolases"/>
    <property type="match status" value="1"/>
</dbReference>
<protein>
    <submittedName>
        <fullName evidence="1">Uncharacterized protein</fullName>
    </submittedName>
</protein>
<dbReference type="InterPro" id="IPR027417">
    <property type="entry name" value="P-loop_NTPase"/>
</dbReference>
<dbReference type="Gene3D" id="3.40.50.620">
    <property type="entry name" value="HUPs"/>
    <property type="match status" value="1"/>
</dbReference>
<gene>
    <name evidence="1" type="ORF">A3C93_03755</name>
</gene>
<dbReference type="SUPFAM" id="SSF52402">
    <property type="entry name" value="Adenine nucleotide alpha hydrolases-like"/>
    <property type="match status" value="1"/>
</dbReference>
<dbReference type="Pfam" id="PF06508">
    <property type="entry name" value="QueC"/>
    <property type="match status" value="1"/>
</dbReference>
<sequence length="534" mass="60854">MSSVVFVTGRNQCGAVALFSSICYVNLPMKTAKWNYKGVVIFGPPASGKTTLARELRLRERGVFCLEGSKVLRSFGTVLSREEARALYGRLVKSHGKTFIGKALERVALKKGGFVIASGLRGYENAVYLKERGYFVVCLEASQSALLRRLCIRGDGRSLQKEIKDEERIYHTKHIKKVAHVVFHTEKERVVAMAKKILDEVRYRECRICVNGNRNPVIRLSGEGYCDICAQFRKYFRKSILKDELRAFTSQVGKGHRGFDIMVGISGGKDSSAMLRQLQKRGFRILAFSFDTGYYPKHVFSRAARVARQLGVQYKRIDIRPYIRPIDRRSFALTAALYDEKPSPKLSEKFRRLYKEGRKHYSVKCSHALPFVRTCQLCRRVVIRAYYAEALKHGVRTVVLGINEWAHLSKHGRAPEFRATRVLKPFHNKPAVSIVHSPFLFRRTEKETKKILKKMGWELPPGEKLIETNANSCLFARAAETKALHMLGFHPDATRLSREVTAGFITKKRAEKALSVTHQSRYSVRHILAKANIL</sequence>
<dbReference type="InterPro" id="IPR052188">
    <property type="entry name" value="Ni-pincer_cofactor_biosynth"/>
</dbReference>
<dbReference type="Proteomes" id="UP000178636">
    <property type="component" value="Unassembled WGS sequence"/>
</dbReference>
<dbReference type="InterPro" id="IPR014729">
    <property type="entry name" value="Rossmann-like_a/b/a_fold"/>
</dbReference>
<dbReference type="STRING" id="1798664.A3C93_03755"/>
<dbReference type="Gene3D" id="3.40.50.300">
    <property type="entry name" value="P-loop containing nucleotide triphosphate hydrolases"/>
    <property type="match status" value="1"/>
</dbReference>
<dbReference type="AlphaFoldDB" id="A0A1G2DJ69"/>
<evidence type="ECO:0000313" key="2">
    <source>
        <dbReference type="Proteomes" id="UP000178636"/>
    </source>
</evidence>
<evidence type="ECO:0000313" key="1">
    <source>
        <dbReference type="EMBL" id="OGZ12991.1"/>
    </source>
</evidence>
<dbReference type="PANTHER" id="PTHR43169">
    <property type="entry name" value="EXSB FAMILY PROTEIN"/>
    <property type="match status" value="1"/>
</dbReference>
<dbReference type="PANTHER" id="PTHR43169:SF2">
    <property type="entry name" value="NAD_GMP SYNTHASE DOMAIN-CONTAINING PROTEIN"/>
    <property type="match status" value="1"/>
</dbReference>
<dbReference type="InterPro" id="IPR018317">
    <property type="entry name" value="QueC"/>
</dbReference>
<reference evidence="1 2" key="1">
    <citation type="journal article" date="2016" name="Nat. Commun.">
        <title>Thousands of microbial genomes shed light on interconnected biogeochemical processes in an aquifer system.</title>
        <authorList>
            <person name="Anantharaman K."/>
            <person name="Brown C.T."/>
            <person name="Hug L.A."/>
            <person name="Sharon I."/>
            <person name="Castelle C.J."/>
            <person name="Probst A.J."/>
            <person name="Thomas B.C."/>
            <person name="Singh A."/>
            <person name="Wilkins M.J."/>
            <person name="Karaoz U."/>
            <person name="Brodie E.L."/>
            <person name="Williams K.H."/>
            <person name="Hubbard S.S."/>
            <person name="Banfield J.F."/>
        </authorList>
    </citation>
    <scope>NUCLEOTIDE SEQUENCE [LARGE SCALE GENOMIC DNA]</scope>
</reference>
<dbReference type="EMBL" id="MHLO01000010">
    <property type="protein sequence ID" value="OGZ12991.1"/>
    <property type="molecule type" value="Genomic_DNA"/>
</dbReference>
<name>A0A1G2DJ69_9BACT</name>
<proteinExistence type="predicted"/>
<comment type="caution">
    <text evidence="1">The sequence shown here is derived from an EMBL/GenBank/DDBJ whole genome shotgun (WGS) entry which is preliminary data.</text>
</comment>
<organism evidence="1 2">
    <name type="scientific">Candidatus Lloydbacteria bacterium RIFCSPHIGHO2_02_FULL_54_17</name>
    <dbReference type="NCBI Taxonomy" id="1798664"/>
    <lineage>
        <taxon>Bacteria</taxon>
        <taxon>Candidatus Lloydiibacteriota</taxon>
    </lineage>
</organism>
<accession>A0A1G2DJ69</accession>
<dbReference type="Pfam" id="PF13238">
    <property type="entry name" value="AAA_18"/>
    <property type="match status" value="1"/>
</dbReference>